<dbReference type="InterPro" id="IPR001647">
    <property type="entry name" value="HTH_TetR"/>
</dbReference>
<dbReference type="InterPro" id="IPR036271">
    <property type="entry name" value="Tet_transcr_reg_TetR-rel_C_sf"/>
</dbReference>
<dbReference type="PROSITE" id="PS50977">
    <property type="entry name" value="HTH_TETR_2"/>
    <property type="match status" value="1"/>
</dbReference>
<dbReference type="EMBL" id="FLUV01002637">
    <property type="protein sequence ID" value="SBW29048.1"/>
    <property type="molecule type" value="Genomic_DNA"/>
</dbReference>
<keyword evidence="3 5" id="KW-0238">DNA-binding</keyword>
<feature type="domain" description="HTH tetR-type" evidence="6">
    <location>
        <begin position="5"/>
        <end position="65"/>
    </location>
</feature>
<dbReference type="PANTHER" id="PTHR30055:SF151">
    <property type="entry name" value="TRANSCRIPTIONAL REGULATORY PROTEIN"/>
    <property type="match status" value="1"/>
</dbReference>
<keyword evidence="1" id="KW-0678">Repressor</keyword>
<evidence type="ECO:0000256" key="2">
    <source>
        <dbReference type="ARBA" id="ARBA00023015"/>
    </source>
</evidence>
<keyword evidence="2" id="KW-0805">Transcription regulation</keyword>
<dbReference type="Pfam" id="PF00440">
    <property type="entry name" value="TetR_N"/>
    <property type="match status" value="1"/>
</dbReference>
<evidence type="ECO:0000313" key="7">
    <source>
        <dbReference type="EMBL" id="SBW29048.1"/>
    </source>
</evidence>
<dbReference type="GO" id="GO:0003700">
    <property type="term" value="F:DNA-binding transcription factor activity"/>
    <property type="evidence" value="ECO:0007669"/>
    <property type="project" value="TreeGrafter"/>
</dbReference>
<name>A0A1C3PHC3_9ACTN</name>
<dbReference type="Proteomes" id="UP000199013">
    <property type="component" value="Unassembled WGS sequence"/>
</dbReference>
<evidence type="ECO:0000256" key="3">
    <source>
        <dbReference type="ARBA" id="ARBA00023125"/>
    </source>
</evidence>
<dbReference type="InterPro" id="IPR004111">
    <property type="entry name" value="Repressor_TetR_C"/>
</dbReference>
<evidence type="ECO:0000256" key="4">
    <source>
        <dbReference type="ARBA" id="ARBA00023163"/>
    </source>
</evidence>
<dbReference type="SUPFAM" id="SSF46689">
    <property type="entry name" value="Homeodomain-like"/>
    <property type="match status" value="1"/>
</dbReference>
<evidence type="ECO:0000256" key="5">
    <source>
        <dbReference type="PROSITE-ProRule" id="PRU00335"/>
    </source>
</evidence>
<dbReference type="GO" id="GO:0000976">
    <property type="term" value="F:transcription cis-regulatory region binding"/>
    <property type="evidence" value="ECO:0007669"/>
    <property type="project" value="TreeGrafter"/>
</dbReference>
<protein>
    <submittedName>
        <fullName evidence="7">Transcriptional regulator</fullName>
    </submittedName>
</protein>
<organism evidence="7 8">
    <name type="scientific">Candidatus Protofrankia californiensis</name>
    <dbReference type="NCBI Taxonomy" id="1839754"/>
    <lineage>
        <taxon>Bacteria</taxon>
        <taxon>Bacillati</taxon>
        <taxon>Actinomycetota</taxon>
        <taxon>Actinomycetes</taxon>
        <taxon>Frankiales</taxon>
        <taxon>Frankiaceae</taxon>
        <taxon>Protofrankia</taxon>
    </lineage>
</organism>
<dbReference type="GO" id="GO:0045892">
    <property type="term" value="P:negative regulation of DNA-templated transcription"/>
    <property type="evidence" value="ECO:0007669"/>
    <property type="project" value="InterPro"/>
</dbReference>
<reference evidence="8" key="1">
    <citation type="submission" date="2016-02" db="EMBL/GenBank/DDBJ databases">
        <authorList>
            <person name="Wibberg D."/>
        </authorList>
    </citation>
    <scope>NUCLEOTIDE SEQUENCE [LARGE SCALE GENOMIC DNA]</scope>
</reference>
<dbReference type="SUPFAM" id="SSF48498">
    <property type="entry name" value="Tetracyclin repressor-like, C-terminal domain"/>
    <property type="match status" value="1"/>
</dbReference>
<dbReference type="PRINTS" id="PR00455">
    <property type="entry name" value="HTHTETR"/>
</dbReference>
<dbReference type="GO" id="GO:0046677">
    <property type="term" value="P:response to antibiotic"/>
    <property type="evidence" value="ECO:0007669"/>
    <property type="project" value="InterPro"/>
</dbReference>
<evidence type="ECO:0000313" key="8">
    <source>
        <dbReference type="Proteomes" id="UP000199013"/>
    </source>
</evidence>
<keyword evidence="8" id="KW-1185">Reference proteome</keyword>
<dbReference type="InterPro" id="IPR003012">
    <property type="entry name" value="Tet_transcr_reg_TetR"/>
</dbReference>
<evidence type="ECO:0000256" key="1">
    <source>
        <dbReference type="ARBA" id="ARBA00022491"/>
    </source>
</evidence>
<sequence length="213" mass="22994">MARETLNREKVLDAALRLAGEQGIAKLSMRRLAAELGVEAMSLYNHVANKADLFDGMTARVFESISLPDPGLPWQERLRLLAEQLYAAFTRHSVAMRALAAEQANPRSVGALKVIDALLETLLDAGLDERAAARGYRSVLGLVFGTVLTDTVGIAGTRAERTEPAGSWFITMVTAADTPSLRRILPALAESDCVQDFAFQLDLLIAGLRASVS</sequence>
<dbReference type="PRINTS" id="PR00400">
    <property type="entry name" value="TETREPRESSOR"/>
</dbReference>
<dbReference type="PANTHER" id="PTHR30055">
    <property type="entry name" value="HTH-TYPE TRANSCRIPTIONAL REGULATOR RUTR"/>
    <property type="match status" value="1"/>
</dbReference>
<dbReference type="InterPro" id="IPR009057">
    <property type="entry name" value="Homeodomain-like_sf"/>
</dbReference>
<gene>
    <name evidence="7" type="ORF">FDG2_6370</name>
</gene>
<dbReference type="Gene3D" id="1.10.357.10">
    <property type="entry name" value="Tetracycline Repressor, domain 2"/>
    <property type="match status" value="1"/>
</dbReference>
<dbReference type="Gene3D" id="1.10.10.60">
    <property type="entry name" value="Homeodomain-like"/>
    <property type="match status" value="1"/>
</dbReference>
<evidence type="ECO:0000259" key="6">
    <source>
        <dbReference type="PROSITE" id="PS50977"/>
    </source>
</evidence>
<feature type="DNA-binding region" description="H-T-H motif" evidence="5">
    <location>
        <begin position="28"/>
        <end position="47"/>
    </location>
</feature>
<keyword evidence="4" id="KW-0804">Transcription</keyword>
<dbReference type="AlphaFoldDB" id="A0A1C3PHC3"/>
<accession>A0A1C3PHC3</accession>
<proteinExistence type="predicted"/>
<dbReference type="Pfam" id="PF02909">
    <property type="entry name" value="TetR_C_1"/>
    <property type="match status" value="1"/>
</dbReference>
<dbReference type="InterPro" id="IPR050109">
    <property type="entry name" value="HTH-type_TetR-like_transc_reg"/>
</dbReference>